<feature type="non-terminal residue" evidence="3">
    <location>
        <position position="1"/>
    </location>
</feature>
<organism evidence="3 4">
    <name type="scientific">Clonorchis sinensis</name>
    <name type="common">Chinese liver fluke</name>
    <dbReference type="NCBI Taxonomy" id="79923"/>
    <lineage>
        <taxon>Eukaryota</taxon>
        <taxon>Metazoa</taxon>
        <taxon>Spiralia</taxon>
        <taxon>Lophotrochozoa</taxon>
        <taxon>Platyhelminthes</taxon>
        <taxon>Trematoda</taxon>
        <taxon>Digenea</taxon>
        <taxon>Opisthorchiida</taxon>
        <taxon>Opisthorchiata</taxon>
        <taxon>Opisthorchiidae</taxon>
        <taxon>Clonorchis</taxon>
    </lineage>
</organism>
<reference key="2">
    <citation type="submission" date="2011-10" db="EMBL/GenBank/DDBJ databases">
        <title>The genome and transcriptome sequence of Clonorchis sinensis provide insights into the carcinogenic liver fluke.</title>
        <authorList>
            <person name="Wang X."/>
            <person name="Huang Y."/>
            <person name="Chen W."/>
            <person name="Liu H."/>
            <person name="Guo L."/>
            <person name="Chen Y."/>
            <person name="Luo F."/>
            <person name="Zhou W."/>
            <person name="Sun J."/>
            <person name="Mao Q."/>
            <person name="Liang P."/>
            <person name="Zhou C."/>
            <person name="Tian Y."/>
            <person name="Men J."/>
            <person name="Lv X."/>
            <person name="Huang L."/>
            <person name="Zhou J."/>
            <person name="Hu Y."/>
            <person name="Li R."/>
            <person name="Zhang F."/>
            <person name="Lei H."/>
            <person name="Li X."/>
            <person name="Hu X."/>
            <person name="Liang C."/>
            <person name="Xu J."/>
            <person name="Wu Z."/>
            <person name="Yu X."/>
        </authorList>
    </citation>
    <scope>NUCLEOTIDE SEQUENCE</scope>
    <source>
        <strain>Henan</strain>
    </source>
</reference>
<dbReference type="PANTHER" id="PTHR10663">
    <property type="entry name" value="GUANYL-NUCLEOTIDE EXCHANGE FACTOR"/>
    <property type="match status" value="1"/>
</dbReference>
<accession>G7YCJ5</accession>
<feature type="domain" description="GBF1-like tetratricopeptide repeats" evidence="2">
    <location>
        <begin position="53"/>
        <end position="116"/>
    </location>
</feature>
<dbReference type="EMBL" id="DF143067">
    <property type="protein sequence ID" value="GAA50679.1"/>
    <property type="molecule type" value="Genomic_DNA"/>
</dbReference>
<reference evidence="3" key="1">
    <citation type="journal article" date="2011" name="Genome Biol.">
        <title>The draft genome of the carcinogenic human liver fluke Clonorchis sinensis.</title>
        <authorList>
            <person name="Wang X."/>
            <person name="Chen W."/>
            <person name="Huang Y."/>
            <person name="Sun J."/>
            <person name="Men J."/>
            <person name="Liu H."/>
            <person name="Luo F."/>
            <person name="Guo L."/>
            <person name="Lv X."/>
            <person name="Deng C."/>
            <person name="Zhou C."/>
            <person name="Fan Y."/>
            <person name="Li X."/>
            <person name="Huang L."/>
            <person name="Hu Y."/>
            <person name="Liang C."/>
            <person name="Hu X."/>
            <person name="Xu J."/>
            <person name="Yu X."/>
        </authorList>
    </citation>
    <scope>NUCLEOTIDE SEQUENCE [LARGE SCALE GENOMIC DNA]</scope>
    <source>
        <strain evidence="3">Henan</strain>
    </source>
</reference>
<feature type="region of interest" description="Disordered" evidence="1">
    <location>
        <begin position="342"/>
        <end position="422"/>
    </location>
</feature>
<feature type="compositionally biased region" description="Pro residues" evidence="1">
    <location>
        <begin position="344"/>
        <end position="357"/>
    </location>
</feature>
<feature type="compositionally biased region" description="Basic and acidic residues" evidence="1">
    <location>
        <begin position="382"/>
        <end position="395"/>
    </location>
</feature>
<name>G7YCJ5_CLOSI</name>
<dbReference type="Pfam" id="PF23325">
    <property type="entry name" value="TPR_28"/>
    <property type="match status" value="1"/>
</dbReference>
<keyword evidence="4" id="KW-1185">Reference proteome</keyword>
<dbReference type="PANTHER" id="PTHR10663:SF388">
    <property type="entry name" value="GOLGI-SPECIFIC BREFELDIN A-RESISTANCE GUANINE NUCLEOTIDE EXCHANGE FACTOR 1"/>
    <property type="match status" value="1"/>
</dbReference>
<evidence type="ECO:0000313" key="4">
    <source>
        <dbReference type="Proteomes" id="UP000008909"/>
    </source>
</evidence>
<evidence type="ECO:0000313" key="3">
    <source>
        <dbReference type="EMBL" id="GAA50679.1"/>
    </source>
</evidence>
<dbReference type="AlphaFoldDB" id="G7YCJ5"/>
<protein>
    <submittedName>
        <fullName evidence="3">Golgi-specific brefeldin A-resistance guanine nucleotide exchange factor 1</fullName>
    </submittedName>
</protein>
<sequence>LLDLIHLLLTRVSSIYTEWTRSPVPETLGTEDASRTVEGCDKQQPEVDTEFLWSNCWRPLLQAIGRLCCDCRKDVRTDALAYLQRAILSPILQSLSGKQWEDCFDKVIFPLLSGFLESIALDEAVAAQADSSNTTGRNSARSSSSVHFNTVEFVDPRMRAIPLLTKVFLQHLRPLHNLANFHSLWSRILSYMEQYMQASSSDSLRLAAFTALSSGHVYCFSVRAHDATALYSRSDSTVKSTLLTTVTQSLQKKLKVLFFPAPGREAEHGYSVFTGLTVPYFLLDCETDAVRESLKNVLLVMYTGTYDTPPILFRDTSQGSEATLWDLTEKHLSSFLPSLLDQLFPPPAPSPPEPPNTDPAACAAFPDDSNVVSANPPADVIESPHSRESAGRDEPVSVPPSAIPTPSHTVGRHPMDSPVQDL</sequence>
<proteinExistence type="predicted"/>
<gene>
    <name evidence="3" type="ORF">CLF_104900</name>
</gene>
<evidence type="ECO:0000259" key="2">
    <source>
        <dbReference type="Pfam" id="PF23325"/>
    </source>
</evidence>
<dbReference type="InterPro" id="IPR056604">
    <property type="entry name" value="GBF1-like_TPR"/>
</dbReference>
<dbReference type="Proteomes" id="UP000008909">
    <property type="component" value="Unassembled WGS sequence"/>
</dbReference>
<evidence type="ECO:0000256" key="1">
    <source>
        <dbReference type="SAM" id="MobiDB-lite"/>
    </source>
</evidence>